<evidence type="ECO:0000256" key="2">
    <source>
        <dbReference type="ARBA" id="ARBA00023015"/>
    </source>
</evidence>
<dbReference type="InterPro" id="IPR036390">
    <property type="entry name" value="WH_DNA-bd_sf"/>
</dbReference>
<dbReference type="Pfam" id="PF00126">
    <property type="entry name" value="HTH_1"/>
    <property type="match status" value="1"/>
</dbReference>
<sequence length="319" mass="34346">MKAAIMPLSRLPSLSSLRAFEAAARRGSFKAAATELHVTAGAVSQQIKGLEADLGVILFTRKIRAVHLTPHGQALQPVLSDAFLAIRQAVDAIRPGKTPPRLRINSSGPIIGKWLLPRLHRFTELRPDIFVNIETEGGVNAMTEDGPDIVIRYAHAAPSDLHSIKLHTELLIPVASPQLLAARGIRSPDDLHKAPILHVANPMRKRQRPAWARWSNVAGLADQSTRQDSVMFQPLAADQVVDAAASGVGIALAQSLLAHGALSDGRLTCPFGPVIPSGLSYYLCCRPGRETVPDIAAFFDWAMHEAAVLTTLNALHSES</sequence>
<dbReference type="SUPFAM" id="SSF46785">
    <property type="entry name" value="Winged helix' DNA-binding domain"/>
    <property type="match status" value="1"/>
</dbReference>
<feature type="domain" description="HTH lysR-type" evidence="5">
    <location>
        <begin position="12"/>
        <end position="69"/>
    </location>
</feature>
<protein>
    <submittedName>
        <fullName evidence="6">Gcv operon activator</fullName>
    </submittedName>
</protein>
<evidence type="ECO:0000259" key="5">
    <source>
        <dbReference type="PROSITE" id="PS50931"/>
    </source>
</evidence>
<accession>A0A0M7A324</accession>
<dbReference type="InterPro" id="IPR058163">
    <property type="entry name" value="LysR-type_TF_proteobact-type"/>
</dbReference>
<dbReference type="GO" id="GO:0003700">
    <property type="term" value="F:DNA-binding transcription factor activity"/>
    <property type="evidence" value="ECO:0007669"/>
    <property type="project" value="InterPro"/>
</dbReference>
<dbReference type="Proteomes" id="UP000053235">
    <property type="component" value="Unassembled WGS sequence"/>
</dbReference>
<dbReference type="Gene3D" id="1.10.10.10">
    <property type="entry name" value="Winged helix-like DNA-binding domain superfamily/Winged helix DNA-binding domain"/>
    <property type="match status" value="1"/>
</dbReference>
<keyword evidence="2" id="KW-0805">Transcription regulation</keyword>
<dbReference type="EMBL" id="CXWD01000007">
    <property type="protein sequence ID" value="CTQ69465.1"/>
    <property type="molecule type" value="Genomic_DNA"/>
</dbReference>
<dbReference type="InterPro" id="IPR005119">
    <property type="entry name" value="LysR_subst-bd"/>
</dbReference>
<dbReference type="Pfam" id="PF03466">
    <property type="entry name" value="LysR_substrate"/>
    <property type="match status" value="1"/>
</dbReference>
<dbReference type="PANTHER" id="PTHR30537:SF74">
    <property type="entry name" value="HTH-TYPE TRANSCRIPTIONAL REGULATOR TRPI"/>
    <property type="match status" value="1"/>
</dbReference>
<evidence type="ECO:0000256" key="4">
    <source>
        <dbReference type="ARBA" id="ARBA00023163"/>
    </source>
</evidence>
<keyword evidence="3" id="KW-0238">DNA-binding</keyword>
<name>A0A0M7A324_9HYPH</name>
<dbReference type="PANTHER" id="PTHR30537">
    <property type="entry name" value="HTH-TYPE TRANSCRIPTIONAL REGULATOR"/>
    <property type="match status" value="1"/>
</dbReference>
<keyword evidence="4" id="KW-0804">Transcription</keyword>
<dbReference type="SUPFAM" id="SSF53850">
    <property type="entry name" value="Periplasmic binding protein-like II"/>
    <property type="match status" value="1"/>
</dbReference>
<dbReference type="PRINTS" id="PR00039">
    <property type="entry name" value="HTHLYSR"/>
</dbReference>
<gene>
    <name evidence="6" type="primary">gcvA_9</name>
    <name evidence="6" type="ORF">LAX5112_02124</name>
</gene>
<comment type="similarity">
    <text evidence="1">Belongs to the LysR transcriptional regulatory family.</text>
</comment>
<evidence type="ECO:0000313" key="7">
    <source>
        <dbReference type="Proteomes" id="UP000053235"/>
    </source>
</evidence>
<dbReference type="STRING" id="388408.LAX5112_02124"/>
<dbReference type="RefSeq" id="WP_055671783.1">
    <property type="nucleotide sequence ID" value="NZ_CXWD01000007.1"/>
</dbReference>
<dbReference type="AlphaFoldDB" id="A0A0M7A324"/>
<evidence type="ECO:0000256" key="3">
    <source>
        <dbReference type="ARBA" id="ARBA00023125"/>
    </source>
</evidence>
<evidence type="ECO:0000313" key="6">
    <source>
        <dbReference type="EMBL" id="CTQ69465.1"/>
    </source>
</evidence>
<dbReference type="InterPro" id="IPR000847">
    <property type="entry name" value="LysR_HTH_N"/>
</dbReference>
<dbReference type="FunFam" id="1.10.10.10:FF:000001">
    <property type="entry name" value="LysR family transcriptional regulator"/>
    <property type="match status" value="1"/>
</dbReference>
<dbReference type="InterPro" id="IPR036388">
    <property type="entry name" value="WH-like_DNA-bd_sf"/>
</dbReference>
<dbReference type="PROSITE" id="PS50931">
    <property type="entry name" value="HTH_LYSR"/>
    <property type="match status" value="1"/>
</dbReference>
<dbReference type="OrthoDB" id="9813056at2"/>
<organism evidence="6 7">
    <name type="scientific">Roseibium alexandrii</name>
    <dbReference type="NCBI Taxonomy" id="388408"/>
    <lineage>
        <taxon>Bacteria</taxon>
        <taxon>Pseudomonadati</taxon>
        <taxon>Pseudomonadota</taxon>
        <taxon>Alphaproteobacteria</taxon>
        <taxon>Hyphomicrobiales</taxon>
        <taxon>Stappiaceae</taxon>
        <taxon>Roseibium</taxon>
    </lineage>
</organism>
<reference evidence="7" key="1">
    <citation type="submission" date="2015-07" db="EMBL/GenBank/DDBJ databases">
        <authorList>
            <person name="Rodrigo-Torres Lidia"/>
            <person name="Arahal R.David."/>
        </authorList>
    </citation>
    <scope>NUCLEOTIDE SEQUENCE [LARGE SCALE GENOMIC DNA]</scope>
    <source>
        <strain evidence="7">CECT 5112</strain>
    </source>
</reference>
<dbReference type="GO" id="GO:0043565">
    <property type="term" value="F:sequence-specific DNA binding"/>
    <property type="evidence" value="ECO:0007669"/>
    <property type="project" value="TreeGrafter"/>
</dbReference>
<evidence type="ECO:0000256" key="1">
    <source>
        <dbReference type="ARBA" id="ARBA00009437"/>
    </source>
</evidence>
<proteinExistence type="inferred from homology"/>
<keyword evidence="7" id="KW-1185">Reference proteome</keyword>
<dbReference type="GO" id="GO:0006351">
    <property type="term" value="P:DNA-templated transcription"/>
    <property type="evidence" value="ECO:0007669"/>
    <property type="project" value="TreeGrafter"/>
</dbReference>
<dbReference type="Gene3D" id="3.40.190.10">
    <property type="entry name" value="Periplasmic binding protein-like II"/>
    <property type="match status" value="2"/>
</dbReference>